<dbReference type="CDD" id="cd07177">
    <property type="entry name" value="terB_like"/>
    <property type="match status" value="1"/>
</dbReference>
<accession>A0A382NA21</accession>
<proteinExistence type="predicted"/>
<gene>
    <name evidence="1" type="ORF">METZ01_LOCUS309931</name>
</gene>
<dbReference type="Gene3D" id="1.10.3680.10">
    <property type="entry name" value="TerB-like"/>
    <property type="match status" value="1"/>
</dbReference>
<organism evidence="1">
    <name type="scientific">marine metagenome</name>
    <dbReference type="NCBI Taxonomy" id="408172"/>
    <lineage>
        <taxon>unclassified sequences</taxon>
        <taxon>metagenomes</taxon>
        <taxon>ecological metagenomes</taxon>
    </lineage>
</organism>
<sequence>MCISLVAGEGFCTKKLESAGSIYNQIKKDMDQEEVMSLVAVLAFMVKVDEEIHISEKKTFRIICNRFGLKSVDLNQILVNPLSLRHLLQDIHTQDAKTLLVNLLALISAKDGIICHSEEHSLLKIMEILGEQISDYPFFDQPGMLNIDKVLNYEMQFLAKLPPIDPI</sequence>
<evidence type="ECO:0008006" key="2">
    <source>
        <dbReference type="Google" id="ProtNLM"/>
    </source>
</evidence>
<reference evidence="1" key="1">
    <citation type="submission" date="2018-05" db="EMBL/GenBank/DDBJ databases">
        <authorList>
            <person name="Lanie J.A."/>
            <person name="Ng W.-L."/>
            <person name="Kazmierczak K.M."/>
            <person name="Andrzejewski T.M."/>
            <person name="Davidsen T.M."/>
            <person name="Wayne K.J."/>
            <person name="Tettelin H."/>
            <person name="Glass J.I."/>
            <person name="Rusch D."/>
            <person name="Podicherti R."/>
            <person name="Tsui H.-C.T."/>
            <person name="Winkler M.E."/>
        </authorList>
    </citation>
    <scope>NUCLEOTIDE SEQUENCE</scope>
</reference>
<name>A0A382NA21_9ZZZZ</name>
<dbReference type="AlphaFoldDB" id="A0A382NA21"/>
<protein>
    <recommendedName>
        <fullName evidence="2">Co-chaperone DjlA N-terminal domain-containing protein</fullName>
    </recommendedName>
</protein>
<dbReference type="SUPFAM" id="SSF158682">
    <property type="entry name" value="TerB-like"/>
    <property type="match status" value="1"/>
</dbReference>
<dbReference type="EMBL" id="UINC01098509">
    <property type="protein sequence ID" value="SVC57077.1"/>
    <property type="molecule type" value="Genomic_DNA"/>
</dbReference>
<dbReference type="InterPro" id="IPR029024">
    <property type="entry name" value="TerB-like"/>
</dbReference>
<evidence type="ECO:0000313" key="1">
    <source>
        <dbReference type="EMBL" id="SVC57077.1"/>
    </source>
</evidence>